<proteinExistence type="predicted"/>
<protein>
    <submittedName>
        <fullName evidence="1">Uncharacterized protein</fullName>
    </submittedName>
</protein>
<dbReference type="RefSeq" id="WP_181501478.1">
    <property type="nucleotide sequence ID" value="NZ_JACDUH010000003.1"/>
</dbReference>
<gene>
    <name evidence="1" type="ORF">HNP86_001811</name>
</gene>
<evidence type="ECO:0000313" key="2">
    <source>
        <dbReference type="Proteomes" id="UP000564425"/>
    </source>
</evidence>
<dbReference type="AlphaFoldDB" id="A0A7J9NVE4"/>
<evidence type="ECO:0000313" key="1">
    <source>
        <dbReference type="EMBL" id="MBA2851652.1"/>
    </source>
</evidence>
<accession>A0A7J9NVE4</accession>
<dbReference type="EMBL" id="JACDUH010000003">
    <property type="protein sequence ID" value="MBA2851652.1"/>
    <property type="molecule type" value="Genomic_DNA"/>
</dbReference>
<comment type="caution">
    <text evidence="1">The sequence shown here is derived from an EMBL/GenBank/DDBJ whole genome shotgun (WGS) entry which is preliminary data.</text>
</comment>
<organism evidence="1 2">
    <name type="scientific">Methanococcus maripaludis</name>
    <name type="common">Methanococcus deltae</name>
    <dbReference type="NCBI Taxonomy" id="39152"/>
    <lineage>
        <taxon>Archaea</taxon>
        <taxon>Methanobacteriati</taxon>
        <taxon>Methanobacteriota</taxon>
        <taxon>Methanomada group</taxon>
        <taxon>Methanococci</taxon>
        <taxon>Methanococcales</taxon>
        <taxon>Methanococcaceae</taxon>
        <taxon>Methanococcus</taxon>
    </lineage>
</organism>
<name>A0A7J9NVE4_METMI</name>
<reference evidence="1 2" key="1">
    <citation type="submission" date="2020-07" db="EMBL/GenBank/DDBJ databases">
        <title>Genomic Encyclopedia of Type Strains, Phase IV (KMG-V): Genome sequencing to study the core and pangenomes of soil and plant-associated prokaryotes.</title>
        <authorList>
            <person name="Whitman W."/>
        </authorList>
    </citation>
    <scope>NUCLEOTIDE SEQUENCE [LARGE SCALE GENOMIC DNA]</scope>
    <source>
        <strain evidence="1 2">A1</strain>
    </source>
</reference>
<sequence>MSCKIKNKHTVDNVRKMIPRVLKCAKLAPVEIGGAIYGRSTTGGKETFALPVIYYQLNGFAVGLTPMWDHKNIFGASLVGEGFRTEPFAIHTYMIPEFLNQIKGWSIDDVMNHVEGSDDDDDDDDEIA</sequence>
<dbReference type="Proteomes" id="UP000564425">
    <property type="component" value="Unassembled WGS sequence"/>
</dbReference>